<comment type="similarity">
    <text evidence="2">Belongs to the ATP-dependent AMP-binding enzyme family.</text>
</comment>
<protein>
    <submittedName>
        <fullName evidence="6">Non-ribosomal peptide synthetase</fullName>
    </submittedName>
</protein>
<dbReference type="InterPro" id="IPR001242">
    <property type="entry name" value="Condensation_dom"/>
</dbReference>
<dbReference type="InterPro" id="IPR045851">
    <property type="entry name" value="AMP-bd_C_sf"/>
</dbReference>
<dbReference type="GO" id="GO:0044550">
    <property type="term" value="P:secondary metabolite biosynthetic process"/>
    <property type="evidence" value="ECO:0007669"/>
    <property type="project" value="UniProtKB-ARBA"/>
</dbReference>
<proteinExistence type="inferred from homology"/>
<dbReference type="PROSITE" id="PS00012">
    <property type="entry name" value="PHOSPHOPANTETHEINE"/>
    <property type="match status" value="1"/>
</dbReference>
<dbReference type="SUPFAM" id="SSF47336">
    <property type="entry name" value="ACP-like"/>
    <property type="match status" value="1"/>
</dbReference>
<dbReference type="FunFam" id="1.10.1200.10:FF:000005">
    <property type="entry name" value="Nonribosomal peptide synthetase 1"/>
    <property type="match status" value="1"/>
</dbReference>
<evidence type="ECO:0000259" key="5">
    <source>
        <dbReference type="PROSITE" id="PS50075"/>
    </source>
</evidence>
<dbReference type="PANTHER" id="PTHR45398">
    <property type="match status" value="1"/>
</dbReference>
<evidence type="ECO:0000256" key="2">
    <source>
        <dbReference type="ARBA" id="ARBA00006432"/>
    </source>
</evidence>
<accession>A0A6M0CXM6</accession>
<dbReference type="Pfam" id="PF13193">
    <property type="entry name" value="AMP-binding_C"/>
    <property type="match status" value="1"/>
</dbReference>
<evidence type="ECO:0000256" key="4">
    <source>
        <dbReference type="ARBA" id="ARBA00022553"/>
    </source>
</evidence>
<dbReference type="SUPFAM" id="SSF52777">
    <property type="entry name" value="CoA-dependent acyltransferases"/>
    <property type="match status" value="2"/>
</dbReference>
<dbReference type="PROSITE" id="PS50075">
    <property type="entry name" value="CARRIER"/>
    <property type="match status" value="1"/>
</dbReference>
<dbReference type="Pfam" id="PF00550">
    <property type="entry name" value="PP-binding"/>
    <property type="match status" value="1"/>
</dbReference>
<feature type="non-terminal residue" evidence="6">
    <location>
        <position position="710"/>
    </location>
</feature>
<dbReference type="InterPro" id="IPR020806">
    <property type="entry name" value="PKS_PP-bd"/>
</dbReference>
<comment type="cofactor">
    <cofactor evidence="1">
        <name>pantetheine 4'-phosphate</name>
        <dbReference type="ChEBI" id="CHEBI:47942"/>
    </cofactor>
</comment>
<dbReference type="Gene3D" id="3.40.50.12780">
    <property type="entry name" value="N-terminal domain of ligase-like"/>
    <property type="match status" value="1"/>
</dbReference>
<dbReference type="Gene3D" id="1.10.1200.10">
    <property type="entry name" value="ACP-like"/>
    <property type="match status" value="1"/>
</dbReference>
<dbReference type="Proteomes" id="UP000480410">
    <property type="component" value="Unassembled WGS sequence"/>
</dbReference>
<organism evidence="6 7">
    <name type="scientific">Pseudomonas brassicae</name>
    <dbReference type="NCBI Taxonomy" id="2708063"/>
    <lineage>
        <taxon>Bacteria</taxon>
        <taxon>Pseudomonadati</taxon>
        <taxon>Pseudomonadota</taxon>
        <taxon>Gammaproteobacteria</taxon>
        <taxon>Pseudomonadales</taxon>
        <taxon>Pseudomonadaceae</taxon>
        <taxon>Pseudomonas</taxon>
    </lineage>
</organism>
<evidence type="ECO:0000313" key="7">
    <source>
        <dbReference type="Proteomes" id="UP000480410"/>
    </source>
</evidence>
<dbReference type="SUPFAM" id="SSF56801">
    <property type="entry name" value="Acetyl-CoA synthetase-like"/>
    <property type="match status" value="2"/>
</dbReference>
<dbReference type="InterPro" id="IPR036736">
    <property type="entry name" value="ACP-like_sf"/>
</dbReference>
<dbReference type="Gene3D" id="3.30.559.10">
    <property type="entry name" value="Chloramphenicol acetyltransferase-like domain"/>
    <property type="match status" value="1"/>
</dbReference>
<dbReference type="InterPro" id="IPR009081">
    <property type="entry name" value="PP-bd_ACP"/>
</dbReference>
<dbReference type="SMART" id="SM00823">
    <property type="entry name" value="PKS_PP"/>
    <property type="match status" value="1"/>
</dbReference>
<keyword evidence="4" id="KW-0597">Phosphoprotein</keyword>
<dbReference type="AlphaFoldDB" id="A0A6M0CXM6"/>
<name>A0A6M0CXM6_9PSED</name>
<comment type="caution">
    <text evidence="6">The sequence shown here is derived from an EMBL/GenBank/DDBJ whole genome shotgun (WGS) entry which is preliminary data.</text>
</comment>
<dbReference type="GO" id="GO:0003824">
    <property type="term" value="F:catalytic activity"/>
    <property type="evidence" value="ECO:0007669"/>
    <property type="project" value="InterPro"/>
</dbReference>
<dbReference type="FunFam" id="3.30.300.30:FF:000010">
    <property type="entry name" value="Enterobactin synthetase component F"/>
    <property type="match status" value="1"/>
</dbReference>
<dbReference type="CDD" id="cd19531">
    <property type="entry name" value="LCL_NRPS-like"/>
    <property type="match status" value="1"/>
</dbReference>
<dbReference type="InterPro" id="IPR025110">
    <property type="entry name" value="AMP-bd_C"/>
</dbReference>
<feature type="domain" description="Carrier" evidence="5">
    <location>
        <begin position="138"/>
        <end position="213"/>
    </location>
</feature>
<dbReference type="PANTHER" id="PTHR45398:SF1">
    <property type="entry name" value="ENZYME, PUTATIVE (JCVI)-RELATED"/>
    <property type="match status" value="1"/>
</dbReference>
<dbReference type="GO" id="GO:0031177">
    <property type="term" value="F:phosphopantetheine binding"/>
    <property type="evidence" value="ECO:0007669"/>
    <property type="project" value="InterPro"/>
</dbReference>
<gene>
    <name evidence="6" type="ORF">G3435_25545</name>
</gene>
<dbReference type="Gene3D" id="3.30.559.30">
    <property type="entry name" value="Nonribosomal peptide synthetase, condensation domain"/>
    <property type="match status" value="1"/>
</dbReference>
<dbReference type="Gene3D" id="3.30.300.30">
    <property type="match status" value="1"/>
</dbReference>
<sequence>TGERLYRTGDLARYRQDGIVEYVGRIDHQVKIRGFRIELGEIEARLAQQAGVREALVLAVDGPSGQQLVGYVLPHDNTADHTALREELKAQLKTELPDYMVPTHLLFLEQWPLTANGKLDRRALPAPDASLLQADYVAPHSELEQQVAGIWQQMLDCERIGLHDDFFELGGHSLLATQVISRVRQVLGLDVALRTLFEHSRLADFVGALSPSRRIDEPPLVAVERGQPLPLSYAQERQWFLWQLDPQSSAYHLPAALRLRGPLNVAALQRSFDALIERHESLRTRFIQVDAQARQVIDAQATLAIDLEALPAAHDQAAQLQACVEAESGRLFALDQGSLLRVKLLQLAADDHVLILTQHHIVSDGWSMQVMVDELITLYAGYSEGREVQLPALAIQYADFAHWQRQWLEAGERERQLAYWVEQLGGEQPTLQLPTDRAHPQQRSYAGARRDVVLEAGLAKGLLQLARQRGVTPFMLVLASFQVLLHRYSGQADIRVGVPVANRNRLETERLLGFFVNTLVLKAQVSGQQPFTDVLEQVRQATVQAHAHQDLPFEQLVEALQPGRTLGRSPLFQVLFNYQAQGTEGQALKQLQGLQVQELQGDSRTAQFDLSLEVFERGEGLSAGLTFATDVFDASTIERMLAHWQNLLRALVEQPTHAVGELSMLDPEEQVCIVHDWNRTTVPYPLDQTVQQLIEAQVEHAPNAPALVFG</sequence>
<dbReference type="Pfam" id="PF00668">
    <property type="entry name" value="Condensation"/>
    <property type="match status" value="1"/>
</dbReference>
<dbReference type="InterPro" id="IPR042099">
    <property type="entry name" value="ANL_N_sf"/>
</dbReference>
<dbReference type="InterPro" id="IPR006162">
    <property type="entry name" value="Ppantetheine_attach_site"/>
</dbReference>
<dbReference type="InterPro" id="IPR023213">
    <property type="entry name" value="CAT-like_dom_sf"/>
</dbReference>
<reference evidence="6 7" key="1">
    <citation type="submission" date="2020-02" db="EMBL/GenBank/DDBJ databases">
        <title>Broccoli isolated Pseudomonas sp.</title>
        <authorList>
            <person name="Fujikawa T."/>
            <person name="Sawada H."/>
        </authorList>
    </citation>
    <scope>NUCLEOTIDE SEQUENCE [LARGE SCALE GENOMIC DNA]</scope>
    <source>
        <strain evidence="6 7">MAFF212428</strain>
    </source>
</reference>
<evidence type="ECO:0000313" key="6">
    <source>
        <dbReference type="EMBL" id="NER62398.1"/>
    </source>
</evidence>
<dbReference type="FunFam" id="3.30.559.10:FF:000012">
    <property type="entry name" value="Non-ribosomal peptide synthetase"/>
    <property type="match status" value="1"/>
</dbReference>
<evidence type="ECO:0000256" key="3">
    <source>
        <dbReference type="ARBA" id="ARBA00022450"/>
    </source>
</evidence>
<keyword evidence="3" id="KW-0596">Phosphopantetheine</keyword>
<dbReference type="EMBL" id="JAAHBV010000788">
    <property type="protein sequence ID" value="NER62398.1"/>
    <property type="molecule type" value="Genomic_DNA"/>
</dbReference>
<evidence type="ECO:0000256" key="1">
    <source>
        <dbReference type="ARBA" id="ARBA00001957"/>
    </source>
</evidence>
<feature type="non-terminal residue" evidence="6">
    <location>
        <position position="1"/>
    </location>
</feature>